<name>A0A8K0RWD0_9HYPO</name>
<evidence type="ECO:0008006" key="4">
    <source>
        <dbReference type="Google" id="ProtNLM"/>
    </source>
</evidence>
<protein>
    <recommendedName>
        <fullName evidence="4">Extracellular membrane protein CFEM domain-containing protein</fullName>
    </recommendedName>
</protein>
<gene>
    <name evidence="2" type="ORF">BKA59DRAFT_509306</name>
</gene>
<feature type="signal peptide" evidence="1">
    <location>
        <begin position="1"/>
        <end position="18"/>
    </location>
</feature>
<evidence type="ECO:0000313" key="3">
    <source>
        <dbReference type="Proteomes" id="UP000813427"/>
    </source>
</evidence>
<sequence length="63" mass="6945">MKLSLFAAILALSTEAFAACAKPSQVCKRGDPDLCECNGNHVMRCESSVHFGNLRRKIHFSSF</sequence>
<keyword evidence="3" id="KW-1185">Reference proteome</keyword>
<dbReference type="EMBL" id="JAGPXF010000003">
    <property type="protein sequence ID" value="KAH7251197.1"/>
    <property type="molecule type" value="Genomic_DNA"/>
</dbReference>
<proteinExistence type="predicted"/>
<organism evidence="2 3">
    <name type="scientific">Fusarium tricinctum</name>
    <dbReference type="NCBI Taxonomy" id="61284"/>
    <lineage>
        <taxon>Eukaryota</taxon>
        <taxon>Fungi</taxon>
        <taxon>Dikarya</taxon>
        <taxon>Ascomycota</taxon>
        <taxon>Pezizomycotina</taxon>
        <taxon>Sordariomycetes</taxon>
        <taxon>Hypocreomycetidae</taxon>
        <taxon>Hypocreales</taxon>
        <taxon>Nectriaceae</taxon>
        <taxon>Fusarium</taxon>
        <taxon>Fusarium tricinctum species complex</taxon>
    </lineage>
</organism>
<evidence type="ECO:0000256" key="1">
    <source>
        <dbReference type="SAM" id="SignalP"/>
    </source>
</evidence>
<dbReference type="OrthoDB" id="5093241at2759"/>
<dbReference type="AlphaFoldDB" id="A0A8K0RWD0"/>
<evidence type="ECO:0000313" key="2">
    <source>
        <dbReference type="EMBL" id="KAH7251197.1"/>
    </source>
</evidence>
<reference evidence="2" key="1">
    <citation type="journal article" date="2021" name="Nat. Commun.">
        <title>Genetic determinants of endophytism in the Arabidopsis root mycobiome.</title>
        <authorList>
            <person name="Mesny F."/>
            <person name="Miyauchi S."/>
            <person name="Thiergart T."/>
            <person name="Pickel B."/>
            <person name="Atanasova L."/>
            <person name="Karlsson M."/>
            <person name="Huettel B."/>
            <person name="Barry K.W."/>
            <person name="Haridas S."/>
            <person name="Chen C."/>
            <person name="Bauer D."/>
            <person name="Andreopoulos W."/>
            <person name="Pangilinan J."/>
            <person name="LaButti K."/>
            <person name="Riley R."/>
            <person name="Lipzen A."/>
            <person name="Clum A."/>
            <person name="Drula E."/>
            <person name="Henrissat B."/>
            <person name="Kohler A."/>
            <person name="Grigoriev I.V."/>
            <person name="Martin F.M."/>
            <person name="Hacquard S."/>
        </authorList>
    </citation>
    <scope>NUCLEOTIDE SEQUENCE</scope>
    <source>
        <strain evidence="2">MPI-SDFR-AT-0068</strain>
    </source>
</reference>
<keyword evidence="1" id="KW-0732">Signal</keyword>
<feature type="chain" id="PRO_5035460254" description="Extracellular membrane protein CFEM domain-containing protein" evidence="1">
    <location>
        <begin position="19"/>
        <end position="63"/>
    </location>
</feature>
<accession>A0A8K0RWD0</accession>
<dbReference type="Proteomes" id="UP000813427">
    <property type="component" value="Unassembled WGS sequence"/>
</dbReference>
<comment type="caution">
    <text evidence="2">The sequence shown here is derived from an EMBL/GenBank/DDBJ whole genome shotgun (WGS) entry which is preliminary data.</text>
</comment>